<keyword evidence="1" id="KW-0732">Signal</keyword>
<feature type="signal peptide" evidence="1">
    <location>
        <begin position="1"/>
        <end position="17"/>
    </location>
</feature>
<dbReference type="RefSeq" id="WP_376839138.1">
    <property type="nucleotide sequence ID" value="NZ_JBHMAU010000038.1"/>
</dbReference>
<keyword evidence="3" id="KW-1185">Reference proteome</keyword>
<evidence type="ECO:0000313" key="2">
    <source>
        <dbReference type="EMBL" id="MFB9775745.1"/>
    </source>
</evidence>
<sequence>MPALAAVALTASAAAQATVLFRHQRRPREVYRKVEVSRAARISLSWIHSVDHTPWIEYYTLSRSGFLLDCTDLALTGAGAPSEAPHVEKVGSMLRYCGLDRRFDAVRWIHSHDVDHTISINGHQLLAAADLPHRTPVEMVLA</sequence>
<dbReference type="Proteomes" id="UP001589707">
    <property type="component" value="Unassembled WGS sequence"/>
</dbReference>
<reference evidence="2 3" key="1">
    <citation type="submission" date="2024-09" db="EMBL/GenBank/DDBJ databases">
        <authorList>
            <person name="Sun Q."/>
            <person name="Mori K."/>
        </authorList>
    </citation>
    <scope>NUCLEOTIDE SEQUENCE [LARGE SCALE GENOMIC DNA]</scope>
    <source>
        <strain evidence="2 3">JCM 11683</strain>
    </source>
</reference>
<name>A0ABV5WZY9_9MICO</name>
<protein>
    <submittedName>
        <fullName evidence="2">DUF1850 domain-containing protein</fullName>
    </submittedName>
</protein>
<evidence type="ECO:0000256" key="1">
    <source>
        <dbReference type="SAM" id="SignalP"/>
    </source>
</evidence>
<comment type="caution">
    <text evidence="2">The sequence shown here is derived from an EMBL/GenBank/DDBJ whole genome shotgun (WGS) entry which is preliminary data.</text>
</comment>
<gene>
    <name evidence="2" type="ORF">ACFFN1_04880</name>
</gene>
<proteinExistence type="predicted"/>
<dbReference type="Pfam" id="PF08905">
    <property type="entry name" value="DUF1850"/>
    <property type="match status" value="1"/>
</dbReference>
<feature type="chain" id="PRO_5046319361" evidence="1">
    <location>
        <begin position="18"/>
        <end position="142"/>
    </location>
</feature>
<evidence type="ECO:0000313" key="3">
    <source>
        <dbReference type="Proteomes" id="UP001589707"/>
    </source>
</evidence>
<dbReference type="EMBL" id="JBHMAU010000038">
    <property type="protein sequence ID" value="MFB9775745.1"/>
    <property type="molecule type" value="Genomic_DNA"/>
</dbReference>
<organism evidence="2 3">
    <name type="scientific">Brevibacterium otitidis</name>
    <dbReference type="NCBI Taxonomy" id="53364"/>
    <lineage>
        <taxon>Bacteria</taxon>
        <taxon>Bacillati</taxon>
        <taxon>Actinomycetota</taxon>
        <taxon>Actinomycetes</taxon>
        <taxon>Micrococcales</taxon>
        <taxon>Brevibacteriaceae</taxon>
        <taxon>Brevibacterium</taxon>
    </lineage>
</organism>
<accession>A0ABV5WZY9</accession>
<dbReference type="InterPro" id="IPR015001">
    <property type="entry name" value="DUF1850"/>
</dbReference>